<sequence length="67" mass="7257">MAPSRKADACTALAGCPSEFGKEGRISKAVHKDTQGQLVIKRCTEGRRKEVCEGPHRDPDKCRECGG</sequence>
<name>E3FUR5_STIAD</name>
<organism evidence="1 2">
    <name type="scientific">Stigmatella aurantiaca (strain DW4/3-1)</name>
    <dbReference type="NCBI Taxonomy" id="378806"/>
    <lineage>
        <taxon>Bacteria</taxon>
        <taxon>Pseudomonadati</taxon>
        <taxon>Myxococcota</taxon>
        <taxon>Myxococcia</taxon>
        <taxon>Myxococcales</taxon>
        <taxon>Cystobacterineae</taxon>
        <taxon>Archangiaceae</taxon>
        <taxon>Stigmatella</taxon>
    </lineage>
</organism>
<dbReference type="Proteomes" id="UP000001351">
    <property type="component" value="Chromosome"/>
</dbReference>
<dbReference type="AlphaFoldDB" id="E3FUR5"/>
<keyword evidence="2" id="KW-1185">Reference proteome</keyword>
<accession>E3FUR5</accession>
<dbReference type="EMBL" id="CP002271">
    <property type="protein sequence ID" value="ADO75948.1"/>
    <property type="molecule type" value="Genomic_DNA"/>
</dbReference>
<evidence type="ECO:0000313" key="1">
    <source>
        <dbReference type="EMBL" id="ADO75948.1"/>
    </source>
</evidence>
<dbReference type="HOGENOM" id="CLU_2810381_0_0_7"/>
<proteinExistence type="predicted"/>
<protein>
    <submittedName>
        <fullName evidence="1">Uncharacterized protein</fullName>
    </submittedName>
</protein>
<dbReference type="KEGG" id="sur:STAUR_8193"/>
<evidence type="ECO:0000313" key="2">
    <source>
        <dbReference type="Proteomes" id="UP000001351"/>
    </source>
</evidence>
<reference evidence="1 2" key="1">
    <citation type="journal article" date="2011" name="Mol. Biol. Evol.">
        <title>Comparative genomic analysis of fruiting body formation in Myxococcales.</title>
        <authorList>
            <person name="Huntley S."/>
            <person name="Hamann N."/>
            <person name="Wegener-Feldbrugge S."/>
            <person name="Treuner-Lange A."/>
            <person name="Kube M."/>
            <person name="Reinhardt R."/>
            <person name="Klages S."/>
            <person name="Muller R."/>
            <person name="Ronning C.M."/>
            <person name="Nierman W.C."/>
            <person name="Sogaard-Andersen L."/>
        </authorList>
    </citation>
    <scope>NUCLEOTIDE SEQUENCE [LARGE SCALE GENOMIC DNA]</scope>
    <source>
        <strain evidence="1 2">DW4/3-1</strain>
    </source>
</reference>
<gene>
    <name evidence="1" type="ordered locus">STAUR_8193</name>
</gene>
<dbReference type="STRING" id="378806.STAUR_8193"/>